<comment type="catalytic activity">
    <reaction evidence="10">
        <text>ATP + H2O = ADP + phosphate + H(+)</text>
        <dbReference type="Rhea" id="RHEA:13065"/>
        <dbReference type="ChEBI" id="CHEBI:15377"/>
        <dbReference type="ChEBI" id="CHEBI:15378"/>
        <dbReference type="ChEBI" id="CHEBI:30616"/>
        <dbReference type="ChEBI" id="CHEBI:43474"/>
        <dbReference type="ChEBI" id="CHEBI:456216"/>
        <dbReference type="EC" id="5.6.2.4"/>
    </reaction>
</comment>
<keyword evidence="7" id="KW-0413">Isomerase</keyword>
<dbReference type="InterPro" id="IPR013986">
    <property type="entry name" value="DExx_box_DNA_helicase_dom_sf"/>
</dbReference>
<gene>
    <name evidence="14" type="ORF">SAMN02745180_01516</name>
</gene>
<evidence type="ECO:0000256" key="5">
    <source>
        <dbReference type="ARBA" id="ARBA00022840"/>
    </source>
</evidence>
<dbReference type="GO" id="GO:0016887">
    <property type="term" value="F:ATP hydrolysis activity"/>
    <property type="evidence" value="ECO:0007669"/>
    <property type="project" value="RHEA"/>
</dbReference>
<dbReference type="SUPFAM" id="SSF52540">
    <property type="entry name" value="P-loop containing nucleoside triphosphate hydrolases"/>
    <property type="match status" value="1"/>
</dbReference>
<dbReference type="Pfam" id="PF13361">
    <property type="entry name" value="UvrD_C"/>
    <property type="match status" value="1"/>
</dbReference>
<keyword evidence="4 11" id="KW-0347">Helicase</keyword>
<evidence type="ECO:0000313" key="15">
    <source>
        <dbReference type="Proteomes" id="UP000184389"/>
    </source>
</evidence>
<dbReference type="OrthoDB" id="9810135at2"/>
<dbReference type="GO" id="GO:0003677">
    <property type="term" value="F:DNA binding"/>
    <property type="evidence" value="ECO:0007669"/>
    <property type="project" value="UniProtKB-KW"/>
</dbReference>
<feature type="domain" description="UvrD-like helicase C-terminal" evidence="13">
    <location>
        <begin position="284"/>
        <end position="544"/>
    </location>
</feature>
<comment type="catalytic activity">
    <reaction evidence="8">
        <text>Couples ATP hydrolysis with the unwinding of duplex DNA by translocating in the 3'-5' direction.</text>
        <dbReference type="EC" id="5.6.2.4"/>
    </reaction>
</comment>
<dbReference type="STRING" id="1123281.SAMN02745180_01516"/>
<dbReference type="CDD" id="cd17932">
    <property type="entry name" value="DEXQc_UvrD"/>
    <property type="match status" value="1"/>
</dbReference>
<evidence type="ECO:0000313" key="14">
    <source>
        <dbReference type="EMBL" id="SHH95336.1"/>
    </source>
</evidence>
<dbReference type="InterPro" id="IPR014017">
    <property type="entry name" value="DNA_helicase_UvrD-like_C"/>
</dbReference>
<dbReference type="EMBL" id="FQXR01000006">
    <property type="protein sequence ID" value="SHH95336.1"/>
    <property type="molecule type" value="Genomic_DNA"/>
</dbReference>
<evidence type="ECO:0000259" key="13">
    <source>
        <dbReference type="PROSITE" id="PS51217"/>
    </source>
</evidence>
<keyword evidence="6" id="KW-0238">DNA-binding</keyword>
<evidence type="ECO:0000256" key="3">
    <source>
        <dbReference type="ARBA" id="ARBA00022801"/>
    </source>
</evidence>
<dbReference type="InterPro" id="IPR027417">
    <property type="entry name" value="P-loop_NTPase"/>
</dbReference>
<comment type="similarity">
    <text evidence="1">Belongs to the helicase family. UvrD subfamily.</text>
</comment>
<dbReference type="PANTHER" id="PTHR11070">
    <property type="entry name" value="UVRD / RECB / PCRA DNA HELICASE FAMILY MEMBER"/>
    <property type="match status" value="1"/>
</dbReference>
<dbReference type="AlphaFoldDB" id="A0A1M5X6C5"/>
<dbReference type="Gene3D" id="1.10.486.10">
    <property type="entry name" value="PCRA, domain 4"/>
    <property type="match status" value="1"/>
</dbReference>
<dbReference type="Gene3D" id="3.40.50.300">
    <property type="entry name" value="P-loop containing nucleotide triphosphate hydrolases"/>
    <property type="match status" value="2"/>
</dbReference>
<dbReference type="EC" id="5.6.2.4" evidence="9"/>
<evidence type="ECO:0000256" key="7">
    <source>
        <dbReference type="ARBA" id="ARBA00023235"/>
    </source>
</evidence>
<keyword evidence="5 11" id="KW-0067">ATP-binding</keyword>
<keyword evidence="15" id="KW-1185">Reference proteome</keyword>
<evidence type="ECO:0000256" key="4">
    <source>
        <dbReference type="ARBA" id="ARBA00022806"/>
    </source>
</evidence>
<evidence type="ECO:0000256" key="2">
    <source>
        <dbReference type="ARBA" id="ARBA00022741"/>
    </source>
</evidence>
<organism evidence="14 15">
    <name type="scientific">Sporanaerobacter acetigenes DSM 13106</name>
    <dbReference type="NCBI Taxonomy" id="1123281"/>
    <lineage>
        <taxon>Bacteria</taxon>
        <taxon>Bacillati</taxon>
        <taxon>Bacillota</taxon>
        <taxon>Tissierellia</taxon>
        <taxon>Tissierellales</taxon>
        <taxon>Sporanaerobacteraceae</taxon>
        <taxon>Sporanaerobacter</taxon>
    </lineage>
</organism>
<proteinExistence type="inferred from homology"/>
<evidence type="ECO:0000256" key="6">
    <source>
        <dbReference type="ARBA" id="ARBA00023125"/>
    </source>
</evidence>
<dbReference type="InterPro" id="IPR014016">
    <property type="entry name" value="UvrD-like_ATP-bd"/>
</dbReference>
<evidence type="ECO:0000256" key="1">
    <source>
        <dbReference type="ARBA" id="ARBA00009922"/>
    </source>
</evidence>
<dbReference type="Pfam" id="PF00580">
    <property type="entry name" value="UvrD-helicase"/>
    <property type="match status" value="1"/>
</dbReference>
<protein>
    <recommendedName>
        <fullName evidence="9">DNA 3'-5' helicase</fullName>
        <ecNumber evidence="9">5.6.2.4</ecNumber>
    </recommendedName>
</protein>
<dbReference type="PANTHER" id="PTHR11070:SF2">
    <property type="entry name" value="ATP-DEPENDENT DNA HELICASE SRS2"/>
    <property type="match status" value="1"/>
</dbReference>
<feature type="domain" description="UvrD-like helicase ATP-binding" evidence="12">
    <location>
        <begin position="1"/>
        <end position="283"/>
    </location>
</feature>
<reference evidence="14 15" key="1">
    <citation type="submission" date="2016-11" db="EMBL/GenBank/DDBJ databases">
        <authorList>
            <person name="Jaros S."/>
            <person name="Januszkiewicz K."/>
            <person name="Wedrychowicz H."/>
        </authorList>
    </citation>
    <scope>NUCLEOTIDE SEQUENCE [LARGE SCALE GENOMIC DNA]</scope>
    <source>
        <strain evidence="14 15">DSM 13106</strain>
    </source>
</reference>
<evidence type="ECO:0000256" key="8">
    <source>
        <dbReference type="ARBA" id="ARBA00034617"/>
    </source>
</evidence>
<dbReference type="Gene3D" id="1.10.10.160">
    <property type="match status" value="1"/>
</dbReference>
<dbReference type="PROSITE" id="PS51198">
    <property type="entry name" value="UVRD_HELICASE_ATP_BIND"/>
    <property type="match status" value="1"/>
</dbReference>
<dbReference type="GO" id="GO:0005524">
    <property type="term" value="F:ATP binding"/>
    <property type="evidence" value="ECO:0007669"/>
    <property type="project" value="UniProtKB-UniRule"/>
</dbReference>
<keyword evidence="2 11" id="KW-0547">Nucleotide-binding</keyword>
<dbReference type="GO" id="GO:0000725">
    <property type="term" value="P:recombinational repair"/>
    <property type="evidence" value="ECO:0007669"/>
    <property type="project" value="TreeGrafter"/>
</dbReference>
<dbReference type="RefSeq" id="WP_072744185.1">
    <property type="nucleotide sequence ID" value="NZ_FQXR01000006.1"/>
</dbReference>
<evidence type="ECO:0000256" key="11">
    <source>
        <dbReference type="PROSITE-ProRule" id="PRU00560"/>
    </source>
</evidence>
<dbReference type="PROSITE" id="PS51217">
    <property type="entry name" value="UVRD_HELICASE_CTER"/>
    <property type="match status" value="1"/>
</dbReference>
<evidence type="ECO:0000259" key="12">
    <source>
        <dbReference type="PROSITE" id="PS51198"/>
    </source>
</evidence>
<evidence type="ECO:0000256" key="9">
    <source>
        <dbReference type="ARBA" id="ARBA00034808"/>
    </source>
</evidence>
<dbReference type="InterPro" id="IPR000212">
    <property type="entry name" value="DNA_helicase_UvrD/REP"/>
</dbReference>
<dbReference type="Proteomes" id="UP000184389">
    <property type="component" value="Unassembled WGS sequence"/>
</dbReference>
<accession>A0A1M5X6C5</accession>
<evidence type="ECO:0000256" key="10">
    <source>
        <dbReference type="ARBA" id="ARBA00048988"/>
    </source>
</evidence>
<feature type="binding site" evidence="11">
    <location>
        <begin position="22"/>
        <end position="29"/>
    </location>
    <ligand>
        <name>ATP</name>
        <dbReference type="ChEBI" id="CHEBI:30616"/>
    </ligand>
</feature>
<name>A0A1M5X6C5_9FIRM</name>
<keyword evidence="3 11" id="KW-0378">Hydrolase</keyword>
<dbReference type="GO" id="GO:0043138">
    <property type="term" value="F:3'-5' DNA helicase activity"/>
    <property type="evidence" value="ECO:0007669"/>
    <property type="project" value="UniProtKB-EC"/>
</dbReference>
<sequence>MELNKYQKKAVSHVNGPALVLAVPGAGKTTVLIHRTNNLIENHNINPDSILSITFSRASANDMKERYNTTFPNFQSTAIKFSTIHSFSYTILREYAYRKNIKYTLLEGKNTPINKNALLRKIYLEINGEYITEERLEGIVNTIGYIKNMCFDIDEYMLNNNVEINNFKEIYMYYENYKLQNHLIDFDDMLVLTYKVLKEDKYLLNKYRNKYNYIQVDEGQDTSKIQMEIIKTIAYPNNNLFIVADDDQSIYGFRGAFPKGLLEFKKIYPKAKIFYMEENFRSSKNIVNVSNKFIKQNTLRYDKNLFTENEDVRPIQIVKAKTVLDQYEYLVGELKKYDELSNTAILYRNNISTLGLIEYLEKNNIPFHLRDMKISLFNHWMINDIVAFLTLAKDDTNISAFEKIYYKMRGFVYKKYINYIKTLNFNSSVFDRILLYPGLDEEYKQKIIELKRDFKYLSRLKPCEAISFIEEDLKYERYLRENSLKLGYTYDSLKTILFDLKLIAKNTPSIEVFLSRLKYLDYLSKKSVQAKNGVVLSTIHAAKGLEFKNVYMIDLVDGDFPTSNSIEAFYKGNYDLLEEERRLFYVGMTRAKEVLDLVTIKNRNDKKVESSKFLVEIEEMFKK</sequence>